<name>A0ABT7E0X2_9NEIS</name>
<proteinExistence type="predicted"/>
<comment type="caution">
    <text evidence="1">The sequence shown here is derived from an EMBL/GenBank/DDBJ whole genome shotgun (WGS) entry which is preliminary data.</text>
</comment>
<organism evidence="1 2">
    <name type="scientific">Parachitinimonas caeni</name>
    <dbReference type="NCBI Taxonomy" id="3031301"/>
    <lineage>
        <taxon>Bacteria</taxon>
        <taxon>Pseudomonadati</taxon>
        <taxon>Pseudomonadota</taxon>
        <taxon>Betaproteobacteria</taxon>
        <taxon>Neisseriales</taxon>
        <taxon>Chitinibacteraceae</taxon>
        <taxon>Parachitinimonas</taxon>
    </lineage>
</organism>
<evidence type="ECO:0000313" key="1">
    <source>
        <dbReference type="EMBL" id="MDK2125941.1"/>
    </source>
</evidence>
<evidence type="ECO:0000313" key="2">
    <source>
        <dbReference type="Proteomes" id="UP001172778"/>
    </source>
</evidence>
<gene>
    <name evidence="1" type="ORF">PZA18_17995</name>
</gene>
<dbReference type="Gene3D" id="3.40.47.10">
    <property type="match status" value="2"/>
</dbReference>
<sequence length="348" mass="37299">MRTEPLLSLTAASVALPDRHRAWHDWPLQDALQPQMGDYERAHLGLMADYGIAPARYSEALRPFWQGESDAVFVEATGQTQSELAVAAVQGLLSKQPDLPARCGLAIYSHTAIDEDLVLSTPCRLISECGLTKAHALAIAQCQGASFYQALAVAEASLRADPALQAGLLVAGEKWLPPFPRLVGATALQSDAAVALLMQPSTAVPDSLSALVLLDHEFRQFEQAYDPYSLLDPLADRSRLAAEIVGTVESLLQRRQLRAGDLALCLPQGLRAELRAEVAQGLGLSAAQQWPIDANAYLGAADTPYRLAKLLATLPQRPELDGRLVLSWGLGLGGCTAAALWQVRVAGE</sequence>
<evidence type="ECO:0008006" key="3">
    <source>
        <dbReference type="Google" id="ProtNLM"/>
    </source>
</evidence>
<protein>
    <recommendedName>
        <fullName evidence="3">3-oxoacyl-ACP synthase</fullName>
    </recommendedName>
</protein>
<dbReference type="SUPFAM" id="SSF53901">
    <property type="entry name" value="Thiolase-like"/>
    <property type="match status" value="2"/>
</dbReference>
<dbReference type="InterPro" id="IPR016039">
    <property type="entry name" value="Thiolase-like"/>
</dbReference>
<dbReference type="Proteomes" id="UP001172778">
    <property type="component" value="Unassembled WGS sequence"/>
</dbReference>
<keyword evidence="2" id="KW-1185">Reference proteome</keyword>
<dbReference type="EMBL" id="JARRAF010000027">
    <property type="protein sequence ID" value="MDK2125941.1"/>
    <property type="molecule type" value="Genomic_DNA"/>
</dbReference>
<reference evidence="1" key="1">
    <citation type="submission" date="2023-03" db="EMBL/GenBank/DDBJ databases">
        <title>Chitinimonas shenzhenensis gen. nov., sp. nov., a novel member of family Burkholderiaceae isolated from activated sludge collected in Shen Zhen, China.</title>
        <authorList>
            <person name="Wang X."/>
        </authorList>
    </citation>
    <scope>NUCLEOTIDE SEQUENCE</scope>
    <source>
        <strain evidence="1">DQS-5</strain>
    </source>
</reference>
<accession>A0ABT7E0X2</accession>
<dbReference type="RefSeq" id="WP_284102256.1">
    <property type="nucleotide sequence ID" value="NZ_JARRAF010000027.1"/>
</dbReference>